<evidence type="ECO:0000313" key="2">
    <source>
        <dbReference type="Proteomes" id="UP001057452"/>
    </source>
</evidence>
<organism evidence="1 2">
    <name type="scientific">Chaenocephalus aceratus</name>
    <name type="common">Blackfin icefish</name>
    <name type="synonym">Chaenichthys aceratus</name>
    <dbReference type="NCBI Taxonomy" id="36190"/>
    <lineage>
        <taxon>Eukaryota</taxon>
        <taxon>Metazoa</taxon>
        <taxon>Chordata</taxon>
        <taxon>Craniata</taxon>
        <taxon>Vertebrata</taxon>
        <taxon>Euteleostomi</taxon>
        <taxon>Actinopterygii</taxon>
        <taxon>Neopterygii</taxon>
        <taxon>Teleostei</taxon>
        <taxon>Neoteleostei</taxon>
        <taxon>Acanthomorphata</taxon>
        <taxon>Eupercaria</taxon>
        <taxon>Perciformes</taxon>
        <taxon>Notothenioidei</taxon>
        <taxon>Channichthyidae</taxon>
        <taxon>Chaenocephalus</taxon>
    </lineage>
</organism>
<accession>A0ACB9XA03</accession>
<evidence type="ECO:0000313" key="1">
    <source>
        <dbReference type="EMBL" id="KAI4823259.1"/>
    </source>
</evidence>
<proteinExistence type="predicted"/>
<gene>
    <name evidence="1" type="ORF">KUCAC02_011856</name>
</gene>
<sequence length="236" mass="25907">MADSDSGDRYEFDAPSHVVDMLVLAEQKAEGEDKWFEQQTSGPGGRLVTPLRTDNSFRSVRDLDLPRAIVAPQIKVDDIPARTGARSKRTSNPPAPRRVLKRKVASTKKLLNPKSPAVCSAAVNKCPQNSRTAPKSQAAASSTSNTEPSSSEDQEMERIRTLQNEVALHRKQNEASYKAALAGNPPPKKMVLSATVPQEFHFTQTLVTRRALHPAAHRRKWTLSASCASPPPLQRL</sequence>
<dbReference type="Proteomes" id="UP001057452">
    <property type="component" value="Chromosome 7"/>
</dbReference>
<comment type="caution">
    <text evidence="1">The sequence shown here is derived from an EMBL/GenBank/DDBJ whole genome shotgun (WGS) entry which is preliminary data.</text>
</comment>
<reference evidence="1" key="1">
    <citation type="submission" date="2022-05" db="EMBL/GenBank/DDBJ databases">
        <title>Chromosome-level genome of Chaenocephalus aceratus.</title>
        <authorList>
            <person name="Park H."/>
        </authorList>
    </citation>
    <scope>NUCLEOTIDE SEQUENCE</scope>
    <source>
        <strain evidence="1">KU_202001</strain>
    </source>
</reference>
<keyword evidence="2" id="KW-1185">Reference proteome</keyword>
<name>A0ACB9XA03_CHAAC</name>
<dbReference type="EMBL" id="CM043791">
    <property type="protein sequence ID" value="KAI4823259.1"/>
    <property type="molecule type" value="Genomic_DNA"/>
</dbReference>
<protein>
    <submittedName>
        <fullName evidence="1">Uncharacterized protein</fullName>
    </submittedName>
</protein>